<keyword evidence="6 10" id="KW-0472">Membrane</keyword>
<evidence type="ECO:0000256" key="9">
    <source>
        <dbReference type="RuleBase" id="RU000688"/>
    </source>
</evidence>
<dbReference type="PANTHER" id="PTHR45695:SF9">
    <property type="entry name" value="LEUCOKININ RECEPTOR"/>
    <property type="match status" value="1"/>
</dbReference>
<sequence>MDNTSSFNDQTERNLTFALQNMFDKESLYEVPNHLIVLLTVAYGAVSLSAIIGNGIVLWYVVRSKKLRTVTNMFIANLAIADILIGALAIPFQFQAALLQKWVLPHFMCAFCPFIQIVSVNVSIFTLTAIAADRYLVVIHPINQRITKNRARLLIFIIWTIAVIAAIPAAIALRVQMVPELDEDLMKLWLNVTLFEAQNITIPTKPFCDNIKFDTKIWMTYNLALVVIQYFLPLAIITFAYGKMGFKLREGRNRSIRVHYTANVGSFRKSDSTEEVVIHRNSKDKCNSQAEYIVANKKK</sequence>
<dbReference type="GO" id="GO:0004983">
    <property type="term" value="F:neuropeptide Y receptor activity"/>
    <property type="evidence" value="ECO:0007669"/>
    <property type="project" value="InterPro"/>
</dbReference>
<dbReference type="InterPro" id="IPR000276">
    <property type="entry name" value="GPCR_Rhodpsn"/>
</dbReference>
<keyword evidence="4 10" id="KW-1133">Transmembrane helix</keyword>
<dbReference type="AlphaFoldDB" id="A0A443QJL7"/>
<dbReference type="InterPro" id="IPR017452">
    <property type="entry name" value="GPCR_Rhodpsn_7TM"/>
</dbReference>
<dbReference type="PROSITE" id="PS00237">
    <property type="entry name" value="G_PROTEIN_RECEP_F1_1"/>
    <property type="match status" value="1"/>
</dbReference>
<evidence type="ECO:0000256" key="1">
    <source>
        <dbReference type="ARBA" id="ARBA00004141"/>
    </source>
</evidence>
<dbReference type="SUPFAM" id="SSF81321">
    <property type="entry name" value="Family A G protein-coupled receptor-like"/>
    <property type="match status" value="1"/>
</dbReference>
<evidence type="ECO:0000256" key="3">
    <source>
        <dbReference type="ARBA" id="ARBA00022692"/>
    </source>
</evidence>
<dbReference type="InterPro" id="IPR000611">
    <property type="entry name" value="NPY_rcpt"/>
</dbReference>
<feature type="transmembrane region" description="Helical" evidence="10">
    <location>
        <begin position="74"/>
        <end position="94"/>
    </location>
</feature>
<dbReference type="OrthoDB" id="9445642at2759"/>
<comment type="similarity">
    <text evidence="2 9">Belongs to the G-protein coupled receptor 1 family.</text>
</comment>
<reference evidence="12 13" key="1">
    <citation type="journal article" date="2018" name="Gigascience">
        <title>Genomes of trombidid mites reveal novel predicted allergens and laterally-transferred genes associated with secondary metabolism.</title>
        <authorList>
            <person name="Dong X."/>
            <person name="Chaisiri K."/>
            <person name="Xia D."/>
            <person name="Armstrong S.D."/>
            <person name="Fang Y."/>
            <person name="Donnelly M.J."/>
            <person name="Kadowaki T."/>
            <person name="McGarry J.W."/>
            <person name="Darby A.C."/>
            <person name="Makepeace B.L."/>
        </authorList>
    </citation>
    <scope>NUCLEOTIDE SEQUENCE [LARGE SCALE GENOMIC DNA]</scope>
    <source>
        <strain evidence="12">UoL-WK</strain>
    </source>
</reference>
<comment type="caution">
    <text evidence="12">The sequence shown here is derived from an EMBL/GenBank/DDBJ whole genome shotgun (WGS) entry which is preliminary data.</text>
</comment>
<feature type="transmembrane region" description="Helical" evidence="10">
    <location>
        <begin position="153"/>
        <end position="173"/>
    </location>
</feature>
<evidence type="ECO:0000259" key="11">
    <source>
        <dbReference type="PROSITE" id="PS50262"/>
    </source>
</evidence>
<feature type="transmembrane region" description="Helical" evidence="10">
    <location>
        <begin position="35"/>
        <end position="62"/>
    </location>
</feature>
<dbReference type="PANTHER" id="PTHR45695">
    <property type="entry name" value="LEUCOKININ RECEPTOR-RELATED"/>
    <property type="match status" value="1"/>
</dbReference>
<gene>
    <name evidence="12" type="ORF">B4U79_12149</name>
</gene>
<organism evidence="12 13">
    <name type="scientific">Dinothrombium tinctorium</name>
    <dbReference type="NCBI Taxonomy" id="1965070"/>
    <lineage>
        <taxon>Eukaryota</taxon>
        <taxon>Metazoa</taxon>
        <taxon>Ecdysozoa</taxon>
        <taxon>Arthropoda</taxon>
        <taxon>Chelicerata</taxon>
        <taxon>Arachnida</taxon>
        <taxon>Acari</taxon>
        <taxon>Acariformes</taxon>
        <taxon>Trombidiformes</taxon>
        <taxon>Prostigmata</taxon>
        <taxon>Anystina</taxon>
        <taxon>Parasitengona</taxon>
        <taxon>Trombidioidea</taxon>
        <taxon>Trombidiidae</taxon>
        <taxon>Dinothrombium</taxon>
    </lineage>
</organism>
<accession>A0A443QJL7</accession>
<keyword evidence="7 9" id="KW-0675">Receptor</keyword>
<evidence type="ECO:0000256" key="8">
    <source>
        <dbReference type="ARBA" id="ARBA00023224"/>
    </source>
</evidence>
<dbReference type="Pfam" id="PF00001">
    <property type="entry name" value="7tm_1"/>
    <property type="match status" value="1"/>
</dbReference>
<keyword evidence="3 9" id="KW-0812">Transmembrane</keyword>
<name>A0A443QJL7_9ACAR</name>
<evidence type="ECO:0000256" key="5">
    <source>
        <dbReference type="ARBA" id="ARBA00023040"/>
    </source>
</evidence>
<feature type="transmembrane region" description="Helical" evidence="10">
    <location>
        <begin position="114"/>
        <end position="132"/>
    </location>
</feature>
<dbReference type="PROSITE" id="PS50262">
    <property type="entry name" value="G_PROTEIN_RECEP_F1_2"/>
    <property type="match status" value="1"/>
</dbReference>
<protein>
    <submittedName>
        <fullName evidence="12">Neuropeptide Y receptor type 2-like protein</fullName>
    </submittedName>
</protein>
<evidence type="ECO:0000313" key="13">
    <source>
        <dbReference type="Proteomes" id="UP000285301"/>
    </source>
</evidence>
<dbReference type="PRINTS" id="PR01012">
    <property type="entry name" value="NRPEPTIDEYR"/>
</dbReference>
<dbReference type="Proteomes" id="UP000285301">
    <property type="component" value="Unassembled WGS sequence"/>
</dbReference>
<dbReference type="PRINTS" id="PR00237">
    <property type="entry name" value="GPCRRHODOPSN"/>
</dbReference>
<keyword evidence="13" id="KW-1185">Reference proteome</keyword>
<comment type="subcellular location">
    <subcellularLocation>
        <location evidence="1">Membrane</location>
        <topology evidence="1">Multi-pass membrane protein</topology>
    </subcellularLocation>
</comment>
<keyword evidence="5 9" id="KW-0297">G-protein coupled receptor</keyword>
<evidence type="ECO:0000313" key="12">
    <source>
        <dbReference type="EMBL" id="RWS03201.1"/>
    </source>
</evidence>
<evidence type="ECO:0000256" key="6">
    <source>
        <dbReference type="ARBA" id="ARBA00023136"/>
    </source>
</evidence>
<evidence type="ECO:0000256" key="2">
    <source>
        <dbReference type="ARBA" id="ARBA00010663"/>
    </source>
</evidence>
<evidence type="ECO:0000256" key="4">
    <source>
        <dbReference type="ARBA" id="ARBA00022989"/>
    </source>
</evidence>
<feature type="domain" description="G-protein coupled receptors family 1 profile" evidence="11">
    <location>
        <begin position="53"/>
        <end position="299"/>
    </location>
</feature>
<evidence type="ECO:0000256" key="10">
    <source>
        <dbReference type="SAM" id="Phobius"/>
    </source>
</evidence>
<evidence type="ECO:0000256" key="7">
    <source>
        <dbReference type="ARBA" id="ARBA00023170"/>
    </source>
</evidence>
<dbReference type="GO" id="GO:0005886">
    <property type="term" value="C:plasma membrane"/>
    <property type="evidence" value="ECO:0007669"/>
    <property type="project" value="TreeGrafter"/>
</dbReference>
<keyword evidence="8 9" id="KW-0807">Transducer</keyword>
<proteinExistence type="inferred from homology"/>
<dbReference type="EMBL" id="NCKU01006737">
    <property type="protein sequence ID" value="RWS03201.1"/>
    <property type="molecule type" value="Genomic_DNA"/>
</dbReference>
<dbReference type="STRING" id="1965070.A0A443QJL7"/>
<dbReference type="Gene3D" id="1.20.1070.10">
    <property type="entry name" value="Rhodopsin 7-helix transmembrane proteins"/>
    <property type="match status" value="1"/>
</dbReference>
<feature type="transmembrane region" description="Helical" evidence="10">
    <location>
        <begin position="221"/>
        <end position="242"/>
    </location>
</feature>
<feature type="non-terminal residue" evidence="12">
    <location>
        <position position="299"/>
    </location>
</feature>